<dbReference type="RefSeq" id="WP_024006216.1">
    <property type="nucleotide sequence ID" value="NZ_KI650980.1"/>
</dbReference>
<organism evidence="2 3">
    <name type="scientific">Advenella kashmirensis W13003</name>
    <dbReference type="NCBI Taxonomy" id="1424334"/>
    <lineage>
        <taxon>Bacteria</taxon>
        <taxon>Pseudomonadati</taxon>
        <taxon>Pseudomonadota</taxon>
        <taxon>Betaproteobacteria</taxon>
        <taxon>Burkholderiales</taxon>
        <taxon>Alcaligenaceae</taxon>
    </lineage>
</organism>
<keyword evidence="1" id="KW-0472">Membrane</keyword>
<accession>V8QTV6</accession>
<dbReference type="EMBL" id="AYXT01000010">
    <property type="protein sequence ID" value="ETF02444.1"/>
    <property type="molecule type" value="Genomic_DNA"/>
</dbReference>
<evidence type="ECO:0000313" key="3">
    <source>
        <dbReference type="Proteomes" id="UP000018733"/>
    </source>
</evidence>
<dbReference type="AlphaFoldDB" id="V8QTV6"/>
<dbReference type="HOGENOM" id="CLU_3211387_0_0_4"/>
<sequence length="44" mass="4978">MTNVKRLVGYGLAVVVLLFVFSLYINPDLYISVSNLFWSCFGAF</sequence>
<protein>
    <submittedName>
        <fullName evidence="2">Uncharacterized protein</fullName>
    </submittedName>
</protein>
<comment type="caution">
    <text evidence="2">The sequence shown here is derived from an EMBL/GenBank/DDBJ whole genome shotgun (WGS) entry which is preliminary data.</text>
</comment>
<dbReference type="Proteomes" id="UP000018733">
    <property type="component" value="Unassembled WGS sequence"/>
</dbReference>
<gene>
    <name evidence="2" type="ORF">W822_16370</name>
</gene>
<dbReference type="PATRIC" id="fig|1424334.3.peg.3285"/>
<reference evidence="2 3" key="1">
    <citation type="journal article" date="2014" name="Genome Announc.">
        <title>Draft Genome Sequence of Advenella kashmirensis Strain W13003, a Polycyclic Aromatic Hydrocarbon-Degrading Bacterium.</title>
        <authorList>
            <person name="Wang X."/>
            <person name="Jin D."/>
            <person name="Zhou L."/>
            <person name="Wu L."/>
            <person name="An W."/>
            <person name="Zhao L."/>
        </authorList>
    </citation>
    <scope>NUCLEOTIDE SEQUENCE [LARGE SCALE GENOMIC DNA]</scope>
    <source>
        <strain evidence="2 3">W13003</strain>
    </source>
</reference>
<evidence type="ECO:0000256" key="1">
    <source>
        <dbReference type="SAM" id="Phobius"/>
    </source>
</evidence>
<feature type="transmembrane region" description="Helical" evidence="1">
    <location>
        <begin position="7"/>
        <end position="25"/>
    </location>
</feature>
<proteinExistence type="predicted"/>
<keyword evidence="1" id="KW-0812">Transmembrane</keyword>
<keyword evidence="3" id="KW-1185">Reference proteome</keyword>
<keyword evidence="1" id="KW-1133">Transmembrane helix</keyword>
<evidence type="ECO:0000313" key="2">
    <source>
        <dbReference type="EMBL" id="ETF02444.1"/>
    </source>
</evidence>
<name>V8QTV6_9BURK</name>